<evidence type="ECO:0000256" key="1">
    <source>
        <dbReference type="SAM" id="MobiDB-lite"/>
    </source>
</evidence>
<feature type="compositionally biased region" description="Polar residues" evidence="1">
    <location>
        <begin position="250"/>
        <end position="260"/>
    </location>
</feature>
<evidence type="ECO:0000313" key="3">
    <source>
        <dbReference type="Proteomes" id="UP000324800"/>
    </source>
</evidence>
<feature type="region of interest" description="Disordered" evidence="1">
    <location>
        <begin position="333"/>
        <end position="355"/>
    </location>
</feature>
<dbReference type="InterPro" id="IPR018247">
    <property type="entry name" value="EF_Hand_1_Ca_BS"/>
</dbReference>
<proteinExistence type="predicted"/>
<dbReference type="PROSITE" id="PS00018">
    <property type="entry name" value="EF_HAND_1"/>
    <property type="match status" value="1"/>
</dbReference>
<comment type="caution">
    <text evidence="2">The sequence shown here is derived from an EMBL/GenBank/DDBJ whole genome shotgun (WGS) entry which is preliminary data.</text>
</comment>
<name>A0A5J4W8T5_9EUKA</name>
<feature type="compositionally biased region" description="Acidic residues" evidence="1">
    <location>
        <begin position="263"/>
        <end position="272"/>
    </location>
</feature>
<feature type="compositionally biased region" description="Acidic residues" evidence="1">
    <location>
        <begin position="538"/>
        <end position="549"/>
    </location>
</feature>
<dbReference type="Proteomes" id="UP000324800">
    <property type="component" value="Unassembled WGS sequence"/>
</dbReference>
<dbReference type="AlphaFoldDB" id="A0A5J4W8T5"/>
<feature type="region of interest" description="Disordered" evidence="1">
    <location>
        <begin position="246"/>
        <end position="277"/>
    </location>
</feature>
<gene>
    <name evidence="2" type="ORF">EZS28_013151</name>
</gene>
<feature type="compositionally biased region" description="Basic and acidic residues" evidence="1">
    <location>
        <begin position="476"/>
        <end position="488"/>
    </location>
</feature>
<reference evidence="2 3" key="1">
    <citation type="submission" date="2019-03" db="EMBL/GenBank/DDBJ databases">
        <title>Single cell metagenomics reveals metabolic interactions within the superorganism composed of flagellate Streblomastix strix and complex community of Bacteroidetes bacteria on its surface.</title>
        <authorList>
            <person name="Treitli S.C."/>
            <person name="Kolisko M."/>
            <person name="Husnik F."/>
            <person name="Keeling P."/>
            <person name="Hampl V."/>
        </authorList>
    </citation>
    <scope>NUCLEOTIDE SEQUENCE [LARGE SCALE GENOMIC DNA]</scope>
    <source>
        <strain evidence="2">ST1C</strain>
    </source>
</reference>
<evidence type="ECO:0000313" key="2">
    <source>
        <dbReference type="EMBL" id="KAA6391324.1"/>
    </source>
</evidence>
<feature type="compositionally biased region" description="Low complexity" evidence="1">
    <location>
        <begin position="585"/>
        <end position="597"/>
    </location>
</feature>
<feature type="compositionally biased region" description="Polar residues" evidence="1">
    <location>
        <begin position="635"/>
        <end position="647"/>
    </location>
</feature>
<feature type="compositionally biased region" description="Basic and acidic residues" evidence="1">
    <location>
        <begin position="453"/>
        <end position="465"/>
    </location>
</feature>
<feature type="region of interest" description="Disordered" evidence="1">
    <location>
        <begin position="453"/>
        <end position="504"/>
    </location>
</feature>
<protein>
    <submittedName>
        <fullName evidence="2">Uncharacterized protein</fullName>
    </submittedName>
</protein>
<sequence>MSSTTQTQTSHPAIVSPFDNALKKLPLDANFIVKLDSPVLDKIFDQNKNSRKRRRMGRVFTREEIVHYIRDRIPLTQDEFKSRHKLSKNKTPLKNSIKGLNLAQRNQTHHNAFQFDPEVKHEWLCYMAVPRFSGILTKNIAQNFIDEHLSSDNNKISDNYQRLRLLQGDEQDEQQLGMQPHDIFKNVTFTCIPGLLRLYSDELTFIPLESINAAVFAILLASISRMGRMVTRKRSQLKKQLTELKENLNKKQGNAKQSQNKNEDEDEDEDDSLSEKDIEQSIKQIEGEISVFDATLAVTADHYKHMKQLMDQPLPCPCFEIEANHLLFVNQEESDQKDKDNKQQQTQQSHSEITDKHKLTSAVDLLQSIMFQNGYWTWRIRKMQQVDQKRKSERDKRKGIWRLERENKKQIRKQKIQNNQIKGKKKKVLKWYKKEYNKDQLDKDQNSNELKSVNEKRQENTHKDAYAQSEQQSEQEQDKDQQQQHEDENQIQLPGKLDDNYESQVQGAKQRMYALSLMLGRICNTNVSFSSHLDVEYSEDVDEGSSEDSSDMKEELDQQDQQKDNKQLTLQFNSLNDDDDDQYDQTEQQTTDTKTQTSLQKSKMGYFSPKQTKQIKQHLSPDERSQTLRHKRNFGSESPQYKYNSKSGTLRAISKKFKQDSKEIELRMESEQ</sequence>
<organism evidence="2 3">
    <name type="scientific">Streblomastix strix</name>
    <dbReference type="NCBI Taxonomy" id="222440"/>
    <lineage>
        <taxon>Eukaryota</taxon>
        <taxon>Metamonada</taxon>
        <taxon>Preaxostyla</taxon>
        <taxon>Oxymonadida</taxon>
        <taxon>Streblomastigidae</taxon>
        <taxon>Streblomastix</taxon>
    </lineage>
</organism>
<feature type="region of interest" description="Disordered" evidence="1">
    <location>
        <begin position="538"/>
        <end position="647"/>
    </location>
</feature>
<feature type="compositionally biased region" description="Basic and acidic residues" evidence="1">
    <location>
        <begin position="387"/>
        <end position="409"/>
    </location>
</feature>
<feature type="region of interest" description="Disordered" evidence="1">
    <location>
        <begin position="386"/>
        <end position="423"/>
    </location>
</feature>
<accession>A0A5J4W8T5</accession>
<feature type="compositionally biased region" description="Basic and acidic residues" evidence="1">
    <location>
        <begin position="550"/>
        <end position="566"/>
    </location>
</feature>
<dbReference type="EMBL" id="SNRW01002916">
    <property type="protein sequence ID" value="KAA6391324.1"/>
    <property type="molecule type" value="Genomic_DNA"/>
</dbReference>